<feature type="domain" description="WW" evidence="2">
    <location>
        <begin position="63"/>
        <end position="97"/>
    </location>
</feature>
<dbReference type="PROSITE" id="PS50020">
    <property type="entry name" value="WW_DOMAIN_2"/>
    <property type="match status" value="1"/>
</dbReference>
<reference evidence="3" key="1">
    <citation type="journal article" date="2016" name="Mol. Biol. Evol.">
        <title>Comparative Genomics of Early-Diverging Mushroom-Forming Fungi Provides Insights into the Origins of Lignocellulose Decay Capabilities.</title>
        <authorList>
            <person name="Nagy L.G."/>
            <person name="Riley R."/>
            <person name="Tritt A."/>
            <person name="Adam C."/>
            <person name="Daum C."/>
            <person name="Floudas D."/>
            <person name="Sun H."/>
            <person name="Yadav J.S."/>
            <person name="Pangilinan J."/>
            <person name="Larsson K.H."/>
            <person name="Matsuura K."/>
            <person name="Barry K."/>
            <person name="Labutti K."/>
            <person name="Kuo R."/>
            <person name="Ohm R.A."/>
            <person name="Bhattacharya S.S."/>
            <person name="Shirouzu T."/>
            <person name="Yoshinaga Y."/>
            <person name="Martin F.M."/>
            <person name="Grigoriev I.V."/>
            <person name="Hibbett D.S."/>
        </authorList>
    </citation>
    <scope>NUCLEOTIDE SEQUENCE [LARGE SCALE GENOMIC DNA]</scope>
    <source>
        <strain evidence="3">CBS 109695</strain>
    </source>
</reference>
<organism evidence="3">
    <name type="scientific">Athelia psychrophila</name>
    <dbReference type="NCBI Taxonomy" id="1759441"/>
    <lineage>
        <taxon>Eukaryota</taxon>
        <taxon>Fungi</taxon>
        <taxon>Dikarya</taxon>
        <taxon>Basidiomycota</taxon>
        <taxon>Agaricomycotina</taxon>
        <taxon>Agaricomycetes</taxon>
        <taxon>Agaricomycetidae</taxon>
        <taxon>Atheliales</taxon>
        <taxon>Atheliaceae</taxon>
        <taxon>Athelia</taxon>
    </lineage>
</organism>
<proteinExistence type="predicted"/>
<dbReference type="AlphaFoldDB" id="A0A167WGJ1"/>
<evidence type="ECO:0000259" key="2">
    <source>
        <dbReference type="PROSITE" id="PS50020"/>
    </source>
</evidence>
<evidence type="ECO:0000256" key="1">
    <source>
        <dbReference type="SAM" id="MobiDB-lite"/>
    </source>
</evidence>
<dbReference type="PROSITE" id="PS01159">
    <property type="entry name" value="WW_DOMAIN_1"/>
    <property type="match status" value="1"/>
</dbReference>
<feature type="region of interest" description="Disordered" evidence="1">
    <location>
        <begin position="1"/>
        <end position="73"/>
    </location>
</feature>
<feature type="region of interest" description="Disordered" evidence="1">
    <location>
        <begin position="225"/>
        <end position="257"/>
    </location>
</feature>
<feature type="compositionally biased region" description="Polar residues" evidence="1">
    <location>
        <begin position="91"/>
        <end position="105"/>
    </location>
</feature>
<dbReference type="SUPFAM" id="SSF51045">
    <property type="entry name" value="WW domain"/>
    <property type="match status" value="1"/>
</dbReference>
<dbReference type="Gene3D" id="2.20.70.10">
    <property type="match status" value="1"/>
</dbReference>
<dbReference type="EMBL" id="KV417805">
    <property type="protein sequence ID" value="KZP06072.1"/>
    <property type="molecule type" value="Genomic_DNA"/>
</dbReference>
<dbReference type="STRING" id="436010.A0A167WGJ1"/>
<feature type="compositionally biased region" description="Acidic residues" evidence="1">
    <location>
        <begin position="41"/>
        <end position="59"/>
    </location>
</feature>
<evidence type="ECO:0000313" key="3">
    <source>
        <dbReference type="EMBL" id="KZP06072.1"/>
    </source>
</evidence>
<sequence length="270" mass="29186">MSSETPAEKSATPSPSPARVIDAIEPPSQDLLEKTPQADGQAEDTEPSDDEEDADDETETVPPPPPNAWQAIFSPQHGAYYFFNTDTKETTWANPLQPEASTSSVPPIPSDSEDPQPSSSTAADTTASDPAPSATAQASVLPAGNLALQEAAIAAGIDPALAYLDPSILGKGPSGPGSYTAKFNARTGAFTAVDARDPGHLSEFERAKRMSEFYFDVGAWEKDVEERKRVEREEEENGLGKRKRPSRKDLDRFKEQKKAKKIAKTAWLRE</sequence>
<protein>
    <recommendedName>
        <fullName evidence="2">WW domain-containing protein</fullName>
    </recommendedName>
</protein>
<gene>
    <name evidence="3" type="ORF">FIBSPDRAFT_876884</name>
</gene>
<dbReference type="InterPro" id="IPR001202">
    <property type="entry name" value="WW_dom"/>
</dbReference>
<feature type="compositionally biased region" description="Basic and acidic residues" evidence="1">
    <location>
        <begin position="247"/>
        <end position="256"/>
    </location>
</feature>
<dbReference type="Pfam" id="PF00397">
    <property type="entry name" value="WW"/>
    <property type="match status" value="1"/>
</dbReference>
<dbReference type="OrthoDB" id="2444812at2759"/>
<name>A0A167WGJ1_9AGAM</name>
<feature type="compositionally biased region" description="Low complexity" evidence="1">
    <location>
        <begin position="115"/>
        <end position="137"/>
    </location>
</feature>
<dbReference type="InterPro" id="IPR036020">
    <property type="entry name" value="WW_dom_sf"/>
</dbReference>
<accession>A0A167WGJ1</accession>
<dbReference type="SMART" id="SM00456">
    <property type="entry name" value="WW"/>
    <property type="match status" value="1"/>
</dbReference>
<feature type="region of interest" description="Disordered" evidence="1">
    <location>
        <begin position="91"/>
        <end position="137"/>
    </location>
</feature>
<dbReference type="CDD" id="cd00201">
    <property type="entry name" value="WW"/>
    <property type="match status" value="1"/>
</dbReference>